<feature type="compositionally biased region" description="Pro residues" evidence="1">
    <location>
        <begin position="88"/>
        <end position="104"/>
    </location>
</feature>
<dbReference type="EMBL" id="JARJCN010000103">
    <property type="protein sequence ID" value="KAJ7075123.1"/>
    <property type="molecule type" value="Genomic_DNA"/>
</dbReference>
<name>A0AAD6TPW5_9AGAR</name>
<evidence type="ECO:0000256" key="1">
    <source>
        <dbReference type="SAM" id="MobiDB-lite"/>
    </source>
</evidence>
<organism evidence="2 3">
    <name type="scientific">Mycena belliarum</name>
    <dbReference type="NCBI Taxonomy" id="1033014"/>
    <lineage>
        <taxon>Eukaryota</taxon>
        <taxon>Fungi</taxon>
        <taxon>Dikarya</taxon>
        <taxon>Basidiomycota</taxon>
        <taxon>Agaricomycotina</taxon>
        <taxon>Agaricomycetes</taxon>
        <taxon>Agaricomycetidae</taxon>
        <taxon>Agaricales</taxon>
        <taxon>Marasmiineae</taxon>
        <taxon>Mycenaceae</taxon>
        <taxon>Mycena</taxon>
    </lineage>
</organism>
<feature type="region of interest" description="Disordered" evidence="1">
    <location>
        <begin position="43"/>
        <end position="123"/>
    </location>
</feature>
<proteinExistence type="predicted"/>
<sequence length="287" mass="30162">MVSSCVCTASSIRAIRAIGPYQTATQQGTGLVNVYLRRLCYPPRSSSSTTSPILPAGKSRRTRLATSPQALLSTSPPAPSSRLRALSPSPPTTPPCPSTGPSPPSSLGNRTRSSRRSSPTGAGPKTFPVYSGFIYAISGAEHVHATYLGLAAALKDKQVIDNTDAMFGVRIPVARTPLLFSFGHGHNGGGSFAKVPTLGALVSMEYPPRNDEAQSLQNTVVISNTFANGTKTEAEVTTAKPAGSSRTICRCSRASRAGRAKHRSARFSLRAATSRHPPYPKSPNSTV</sequence>
<comment type="caution">
    <text evidence="2">The sequence shown here is derived from an EMBL/GenBank/DDBJ whole genome shotgun (WGS) entry which is preliminary data.</text>
</comment>
<feature type="compositionally biased region" description="Low complexity" evidence="1">
    <location>
        <begin position="66"/>
        <end position="87"/>
    </location>
</feature>
<keyword evidence="3" id="KW-1185">Reference proteome</keyword>
<dbReference type="AlphaFoldDB" id="A0AAD6TPW5"/>
<protein>
    <submittedName>
        <fullName evidence="2">Uncharacterized protein</fullName>
    </submittedName>
</protein>
<accession>A0AAD6TPW5</accession>
<feature type="compositionally biased region" description="Basic residues" evidence="1">
    <location>
        <begin position="256"/>
        <end position="265"/>
    </location>
</feature>
<gene>
    <name evidence="2" type="ORF">B0H15DRAFT_41690</name>
</gene>
<reference evidence="2" key="1">
    <citation type="submission" date="2023-03" db="EMBL/GenBank/DDBJ databases">
        <title>Massive genome expansion in bonnet fungi (Mycena s.s.) driven by repeated elements and novel gene families across ecological guilds.</title>
        <authorList>
            <consortium name="Lawrence Berkeley National Laboratory"/>
            <person name="Harder C.B."/>
            <person name="Miyauchi S."/>
            <person name="Viragh M."/>
            <person name="Kuo A."/>
            <person name="Thoen E."/>
            <person name="Andreopoulos B."/>
            <person name="Lu D."/>
            <person name="Skrede I."/>
            <person name="Drula E."/>
            <person name="Henrissat B."/>
            <person name="Morin E."/>
            <person name="Kohler A."/>
            <person name="Barry K."/>
            <person name="LaButti K."/>
            <person name="Morin E."/>
            <person name="Salamov A."/>
            <person name="Lipzen A."/>
            <person name="Mereny Z."/>
            <person name="Hegedus B."/>
            <person name="Baldrian P."/>
            <person name="Stursova M."/>
            <person name="Weitz H."/>
            <person name="Taylor A."/>
            <person name="Grigoriev I.V."/>
            <person name="Nagy L.G."/>
            <person name="Martin F."/>
            <person name="Kauserud H."/>
        </authorList>
    </citation>
    <scope>NUCLEOTIDE SEQUENCE</scope>
    <source>
        <strain evidence="2">CBHHK173m</strain>
    </source>
</reference>
<evidence type="ECO:0000313" key="2">
    <source>
        <dbReference type="EMBL" id="KAJ7075123.1"/>
    </source>
</evidence>
<feature type="region of interest" description="Disordered" evidence="1">
    <location>
        <begin position="254"/>
        <end position="287"/>
    </location>
</feature>
<evidence type="ECO:0000313" key="3">
    <source>
        <dbReference type="Proteomes" id="UP001222325"/>
    </source>
</evidence>
<dbReference type="Proteomes" id="UP001222325">
    <property type="component" value="Unassembled WGS sequence"/>
</dbReference>